<keyword evidence="2" id="KW-1185">Reference proteome</keyword>
<dbReference type="KEGG" id="pbi:112540725"/>
<accession>A0A9F5INY2</accession>
<dbReference type="Proteomes" id="UP000695026">
    <property type="component" value="Unplaced"/>
</dbReference>
<organism evidence="2 3">
    <name type="scientific">Python bivittatus</name>
    <name type="common">Burmese python</name>
    <name type="synonym">Python molurus bivittatus</name>
    <dbReference type="NCBI Taxonomy" id="176946"/>
    <lineage>
        <taxon>Eukaryota</taxon>
        <taxon>Metazoa</taxon>
        <taxon>Chordata</taxon>
        <taxon>Craniata</taxon>
        <taxon>Vertebrata</taxon>
        <taxon>Euteleostomi</taxon>
        <taxon>Lepidosauria</taxon>
        <taxon>Squamata</taxon>
        <taxon>Bifurcata</taxon>
        <taxon>Unidentata</taxon>
        <taxon>Episquamata</taxon>
        <taxon>Toxicofera</taxon>
        <taxon>Serpentes</taxon>
        <taxon>Henophidia</taxon>
        <taxon>Pythonidae</taxon>
        <taxon>Python</taxon>
    </lineage>
</organism>
<evidence type="ECO:0000313" key="3">
    <source>
        <dbReference type="RefSeq" id="XP_025022992.1"/>
    </source>
</evidence>
<evidence type="ECO:0000313" key="2">
    <source>
        <dbReference type="Proteomes" id="UP000695026"/>
    </source>
</evidence>
<gene>
    <name evidence="3" type="primary">LOC112540725</name>
</gene>
<feature type="region of interest" description="Disordered" evidence="1">
    <location>
        <begin position="236"/>
        <end position="260"/>
    </location>
</feature>
<evidence type="ECO:0000256" key="1">
    <source>
        <dbReference type="SAM" id="MobiDB-lite"/>
    </source>
</evidence>
<name>A0A9F5INY2_PYTBI</name>
<dbReference type="GeneID" id="112540725"/>
<reference evidence="3" key="1">
    <citation type="submission" date="2025-08" db="UniProtKB">
        <authorList>
            <consortium name="RefSeq"/>
        </authorList>
    </citation>
    <scope>IDENTIFICATION</scope>
    <source>
        <tissue evidence="3">Liver</tissue>
    </source>
</reference>
<dbReference type="RefSeq" id="XP_025022992.1">
    <property type="nucleotide sequence ID" value="XM_025167224.1"/>
</dbReference>
<protein>
    <submittedName>
        <fullName evidence="3">Uncharacterized protein LOC112540725 isoform X1</fullName>
    </submittedName>
</protein>
<dbReference type="AlphaFoldDB" id="A0A9F5INY2"/>
<sequence>MRDAEMQREHQKGFSQDRPNTWQKIKRCAWDRPQLLGCVIIFQCSSEDGCSENGYIQGKDSQKRLLSCRESVKGCMARMNFVERCRWMESARRADVVSLPFRAEFGEQLTPQILVGRCIILPRWLTGKFSVPSFDGSSIFYEGAVFYKPSEARLTATPATTVPKPLRFTSRTSNLFLNRLRLLGTATLLPSATEKLSQHKEGGATQTVLARYKTLAVRGRKCLEGACTKWLLSRQGSPVPRMSGGSGGSGPQHNSQISRGKVVADRRLPRTLDFIPC</sequence>
<proteinExistence type="predicted"/>